<dbReference type="OrthoDB" id="9033056at2"/>
<dbReference type="Gene3D" id="2.60.40.1090">
    <property type="entry name" value="Fimbrial-type adhesion domain"/>
    <property type="match status" value="1"/>
</dbReference>
<dbReference type="SUPFAM" id="SSF49401">
    <property type="entry name" value="Bacterial adhesins"/>
    <property type="match status" value="1"/>
</dbReference>
<dbReference type="AlphaFoldDB" id="A0A6I1PY61"/>
<dbReference type="Pfam" id="PF00419">
    <property type="entry name" value="Fimbrial"/>
    <property type="match status" value="1"/>
</dbReference>
<dbReference type="InterPro" id="IPR050263">
    <property type="entry name" value="Bact_Fimbrial_Adh_Pro"/>
</dbReference>
<comment type="caution">
    <text evidence="2">The sequence shown here is derived from an EMBL/GenBank/DDBJ whole genome shotgun (WGS) entry which is preliminary data.</text>
</comment>
<protein>
    <submittedName>
        <fullName evidence="2">Major type 1 subunit fimbrin (Pilin)</fullName>
    </submittedName>
</protein>
<evidence type="ECO:0000313" key="2">
    <source>
        <dbReference type="EMBL" id="MBB5427126.1"/>
    </source>
</evidence>
<dbReference type="InterPro" id="IPR036937">
    <property type="entry name" value="Adhesion_dom_fimbrial_sf"/>
</dbReference>
<keyword evidence="3" id="KW-1185">Reference proteome</keyword>
<dbReference type="InterPro" id="IPR008966">
    <property type="entry name" value="Adhesion_dom_sf"/>
</dbReference>
<dbReference type="GO" id="GO:0043709">
    <property type="term" value="P:cell adhesion involved in single-species biofilm formation"/>
    <property type="evidence" value="ECO:0007669"/>
    <property type="project" value="TreeGrafter"/>
</dbReference>
<dbReference type="PANTHER" id="PTHR33420:SF10">
    <property type="entry name" value="FIMBRIAE MAJOR SUBUNIT"/>
    <property type="match status" value="1"/>
</dbReference>
<proteinExistence type="predicted"/>
<dbReference type="GO" id="GO:0009289">
    <property type="term" value="C:pilus"/>
    <property type="evidence" value="ECO:0007669"/>
    <property type="project" value="InterPro"/>
</dbReference>
<name>A0A6I1PY61_PARAM</name>
<dbReference type="EMBL" id="JACHDD010000008">
    <property type="protein sequence ID" value="MBB5427126.1"/>
    <property type="molecule type" value="Genomic_DNA"/>
</dbReference>
<gene>
    <name evidence="2" type="ORF">HDG40_005305</name>
</gene>
<accession>A0A6I1PY61</accession>
<dbReference type="Proteomes" id="UP000592780">
    <property type="component" value="Unassembled WGS sequence"/>
</dbReference>
<dbReference type="InterPro" id="IPR000259">
    <property type="entry name" value="Adhesion_dom_fimbrial"/>
</dbReference>
<organism evidence="2 3">
    <name type="scientific">Paraburkholderia atlantica</name>
    <dbReference type="NCBI Taxonomy" id="2654982"/>
    <lineage>
        <taxon>Bacteria</taxon>
        <taxon>Pseudomonadati</taxon>
        <taxon>Pseudomonadota</taxon>
        <taxon>Betaproteobacteria</taxon>
        <taxon>Burkholderiales</taxon>
        <taxon>Burkholderiaceae</taxon>
        <taxon>Paraburkholderia</taxon>
    </lineage>
</organism>
<dbReference type="PANTHER" id="PTHR33420">
    <property type="entry name" value="FIMBRIAL SUBUNIT ELFA-RELATED"/>
    <property type="match status" value="1"/>
</dbReference>
<feature type="domain" description="Fimbrial-type adhesion" evidence="1">
    <location>
        <begin position="33"/>
        <end position="178"/>
    </location>
</feature>
<evidence type="ECO:0000313" key="3">
    <source>
        <dbReference type="Proteomes" id="UP000592780"/>
    </source>
</evidence>
<reference evidence="2 3" key="1">
    <citation type="submission" date="2020-08" db="EMBL/GenBank/DDBJ databases">
        <title>Genomic Encyclopedia of Type Strains, Phase IV (KMG-V): Genome sequencing to study the core and pangenomes of soil and plant-associated prokaryotes.</title>
        <authorList>
            <person name="Whitman W."/>
        </authorList>
    </citation>
    <scope>NUCLEOTIDE SEQUENCE [LARGE SCALE GENOMIC DNA]</scope>
    <source>
        <strain evidence="2 3">JPY158</strain>
    </source>
</reference>
<evidence type="ECO:0000259" key="1">
    <source>
        <dbReference type="Pfam" id="PF00419"/>
    </source>
</evidence>
<sequence length="178" mass="18376">MKKQVTQLMIAVAGLSVAPMVFAQAAPGTGQVTFNGELIDDTCVINAGDDDKTVTLPTLSTQSLVAAGQTAGSRMFEISVSQCPATLSNVAAHFETTNMDPATRNAINQASTSPASNVEVQLLDSDGNTPILLGSTGSFVPVASNGTATMSYGGRYYATNKTTAGNVTAVVRYTLAYQ</sequence>
<dbReference type="RefSeq" id="WP_018433648.1">
    <property type="nucleotide sequence ID" value="NZ_JACHDD010000008.1"/>
</dbReference>